<keyword evidence="2" id="KW-1185">Reference proteome</keyword>
<dbReference type="RefSeq" id="XP_062743043.1">
    <property type="nucleotide sequence ID" value="XM_062883613.1"/>
</dbReference>
<protein>
    <recommendedName>
        <fullName evidence="3">Secreted protein</fullName>
    </recommendedName>
</protein>
<dbReference type="EMBL" id="JAFFHA010000006">
    <property type="protein sequence ID" value="KAK4654068.1"/>
    <property type="molecule type" value="Genomic_DNA"/>
</dbReference>
<proteinExistence type="predicted"/>
<sequence>MFLAVATRVLTLQAACRGTKPHYSPKVQGPQHWRITINWIWDLKVKQRSLAKRPILFKTQSYHCITASRHHGITASQHYDIN</sequence>
<evidence type="ECO:0000313" key="1">
    <source>
        <dbReference type="EMBL" id="KAK4654068.1"/>
    </source>
</evidence>
<gene>
    <name evidence="1" type="ORF">QC762_0061720</name>
</gene>
<dbReference type="Proteomes" id="UP001323405">
    <property type="component" value="Unassembled WGS sequence"/>
</dbReference>
<dbReference type="GeneID" id="87903258"/>
<comment type="caution">
    <text evidence="1">The sequence shown here is derived from an EMBL/GenBank/DDBJ whole genome shotgun (WGS) entry which is preliminary data.</text>
</comment>
<evidence type="ECO:0000313" key="2">
    <source>
        <dbReference type="Proteomes" id="UP001323405"/>
    </source>
</evidence>
<reference evidence="1 2" key="1">
    <citation type="journal article" date="2023" name="bioRxiv">
        <title>High-quality genome assemblies of four members of thePodospora anserinaspecies complex.</title>
        <authorList>
            <person name="Ament-Velasquez S.L."/>
            <person name="Vogan A.A."/>
            <person name="Wallerman O."/>
            <person name="Hartmann F."/>
            <person name="Gautier V."/>
            <person name="Silar P."/>
            <person name="Giraud T."/>
            <person name="Johannesson H."/>
        </authorList>
    </citation>
    <scope>NUCLEOTIDE SEQUENCE [LARGE SCALE GENOMIC DNA]</scope>
    <source>
        <strain evidence="1 2">CBS 415.72m</strain>
    </source>
</reference>
<name>A0ABR0GEB6_9PEZI</name>
<organism evidence="1 2">
    <name type="scientific">Podospora pseudocomata</name>
    <dbReference type="NCBI Taxonomy" id="2093779"/>
    <lineage>
        <taxon>Eukaryota</taxon>
        <taxon>Fungi</taxon>
        <taxon>Dikarya</taxon>
        <taxon>Ascomycota</taxon>
        <taxon>Pezizomycotina</taxon>
        <taxon>Sordariomycetes</taxon>
        <taxon>Sordariomycetidae</taxon>
        <taxon>Sordariales</taxon>
        <taxon>Podosporaceae</taxon>
        <taxon>Podospora</taxon>
    </lineage>
</organism>
<accession>A0ABR0GEB6</accession>
<evidence type="ECO:0008006" key="3">
    <source>
        <dbReference type="Google" id="ProtNLM"/>
    </source>
</evidence>